<keyword evidence="1" id="KW-1133">Transmembrane helix</keyword>
<feature type="transmembrane region" description="Helical" evidence="1">
    <location>
        <begin position="9"/>
        <end position="30"/>
    </location>
</feature>
<evidence type="ECO:0000313" key="3">
    <source>
        <dbReference type="Proteomes" id="UP000295325"/>
    </source>
</evidence>
<reference evidence="2 3" key="1">
    <citation type="submission" date="2019-03" db="EMBL/GenBank/DDBJ databases">
        <title>Genomic Encyclopedia of Type Strains, Phase IV (KMG-IV): sequencing the most valuable type-strain genomes for metagenomic binning, comparative biology and taxonomic classification.</title>
        <authorList>
            <person name="Goeker M."/>
        </authorList>
    </citation>
    <scope>NUCLEOTIDE SEQUENCE [LARGE SCALE GENOMIC DNA]</scope>
    <source>
        <strain evidence="2 3">DSM 24455</strain>
    </source>
</reference>
<gene>
    <name evidence="2" type="ORF">EDD71_104102</name>
</gene>
<accession>A0A4R7KV38</accession>
<organism evidence="2 3">
    <name type="scientific">Fonticella tunisiensis</name>
    <dbReference type="NCBI Taxonomy" id="1096341"/>
    <lineage>
        <taxon>Bacteria</taxon>
        <taxon>Bacillati</taxon>
        <taxon>Bacillota</taxon>
        <taxon>Clostridia</taxon>
        <taxon>Eubacteriales</taxon>
        <taxon>Clostridiaceae</taxon>
        <taxon>Fonticella</taxon>
    </lineage>
</organism>
<evidence type="ECO:0000256" key="1">
    <source>
        <dbReference type="SAM" id="Phobius"/>
    </source>
</evidence>
<feature type="transmembrane region" description="Helical" evidence="1">
    <location>
        <begin position="36"/>
        <end position="54"/>
    </location>
</feature>
<evidence type="ECO:0000313" key="2">
    <source>
        <dbReference type="EMBL" id="TDT62377.1"/>
    </source>
</evidence>
<evidence type="ECO:0008006" key="4">
    <source>
        <dbReference type="Google" id="ProtNLM"/>
    </source>
</evidence>
<keyword evidence="1" id="KW-0472">Membrane</keyword>
<keyword evidence="3" id="KW-1185">Reference proteome</keyword>
<comment type="caution">
    <text evidence="2">The sequence shown here is derived from an EMBL/GenBank/DDBJ whole genome shotgun (WGS) entry which is preliminary data.</text>
</comment>
<dbReference type="OrthoDB" id="1954062at2"/>
<sequence length="125" mass="14598">MKIFRVNRFMFLALPAIVISVILLYAIFLFKQSYRWVNIVNLTLDGIILIYYSLKFCRDVVFDKKGITLITIPKKYRVPKEQIKGAVYTSFLTKIITENGSFYVLTSSKERYILESLIKDVKNSP</sequence>
<dbReference type="RefSeq" id="WP_133627377.1">
    <property type="nucleotide sequence ID" value="NZ_SOAZ01000004.1"/>
</dbReference>
<proteinExistence type="predicted"/>
<name>A0A4R7KV38_9CLOT</name>
<dbReference type="EMBL" id="SOAZ01000004">
    <property type="protein sequence ID" value="TDT62377.1"/>
    <property type="molecule type" value="Genomic_DNA"/>
</dbReference>
<dbReference type="AlphaFoldDB" id="A0A4R7KV38"/>
<keyword evidence="1" id="KW-0812">Transmembrane</keyword>
<protein>
    <recommendedName>
        <fullName evidence="4">PH (Pleckstrin Homology) domain-containing protein</fullName>
    </recommendedName>
</protein>
<dbReference type="Proteomes" id="UP000295325">
    <property type="component" value="Unassembled WGS sequence"/>
</dbReference>